<name>A0A3Q2Y0J1_HIPCM</name>
<reference evidence="1" key="2">
    <citation type="submission" date="2025-09" db="UniProtKB">
        <authorList>
            <consortium name="Ensembl"/>
        </authorList>
    </citation>
    <scope>IDENTIFICATION</scope>
</reference>
<proteinExistence type="predicted"/>
<keyword evidence="2" id="KW-1185">Reference proteome</keyword>
<evidence type="ECO:0000313" key="2">
    <source>
        <dbReference type="Proteomes" id="UP000264820"/>
    </source>
</evidence>
<protein>
    <submittedName>
        <fullName evidence="1">Uncharacterized protein</fullName>
    </submittedName>
</protein>
<sequence length="79" mass="9510">MRILYIYREHLKCLKSAQDACKSAGQTVSHWEYEKGKYEREEDTPRKKRMEGSFWLHMSNHIHFTCEMIMLRWSALSGN</sequence>
<reference evidence="1" key="1">
    <citation type="submission" date="2025-08" db="UniProtKB">
        <authorList>
            <consortium name="Ensembl"/>
        </authorList>
    </citation>
    <scope>IDENTIFICATION</scope>
</reference>
<dbReference type="Proteomes" id="UP000264820">
    <property type="component" value="Unplaced"/>
</dbReference>
<accession>A0A3Q2Y0J1</accession>
<dbReference type="AlphaFoldDB" id="A0A3Q2Y0J1"/>
<organism evidence="1 2">
    <name type="scientific">Hippocampus comes</name>
    <name type="common">Tiger tail seahorse</name>
    <dbReference type="NCBI Taxonomy" id="109280"/>
    <lineage>
        <taxon>Eukaryota</taxon>
        <taxon>Metazoa</taxon>
        <taxon>Chordata</taxon>
        <taxon>Craniata</taxon>
        <taxon>Vertebrata</taxon>
        <taxon>Euteleostomi</taxon>
        <taxon>Actinopterygii</taxon>
        <taxon>Neopterygii</taxon>
        <taxon>Teleostei</taxon>
        <taxon>Neoteleostei</taxon>
        <taxon>Acanthomorphata</taxon>
        <taxon>Syngnathiaria</taxon>
        <taxon>Syngnathiformes</taxon>
        <taxon>Syngnathoidei</taxon>
        <taxon>Syngnathidae</taxon>
        <taxon>Hippocampus</taxon>
    </lineage>
</organism>
<dbReference type="Ensembl" id="ENSHCOT00000016696.1">
    <property type="protein sequence ID" value="ENSHCOP00000010307.1"/>
    <property type="gene ID" value="ENSHCOG00000012898.1"/>
</dbReference>
<evidence type="ECO:0000313" key="1">
    <source>
        <dbReference type="Ensembl" id="ENSHCOP00000010307.1"/>
    </source>
</evidence>